<name>A0A383F566_9ZZZZ</name>
<feature type="non-terminal residue" evidence="1">
    <location>
        <position position="113"/>
    </location>
</feature>
<reference evidence="1" key="1">
    <citation type="submission" date="2018-05" db="EMBL/GenBank/DDBJ databases">
        <authorList>
            <person name="Lanie J.A."/>
            <person name="Ng W.-L."/>
            <person name="Kazmierczak K.M."/>
            <person name="Andrzejewski T.M."/>
            <person name="Davidsen T.M."/>
            <person name="Wayne K.J."/>
            <person name="Tettelin H."/>
            <person name="Glass J.I."/>
            <person name="Rusch D."/>
            <person name="Podicherti R."/>
            <person name="Tsui H.-C.T."/>
            <person name="Winkler M.E."/>
        </authorList>
    </citation>
    <scope>NUCLEOTIDE SEQUENCE</scope>
</reference>
<dbReference type="EMBL" id="UINC01231333">
    <property type="protein sequence ID" value="SVE63823.1"/>
    <property type="molecule type" value="Genomic_DNA"/>
</dbReference>
<proteinExistence type="predicted"/>
<dbReference type="AlphaFoldDB" id="A0A383F566"/>
<organism evidence="1">
    <name type="scientific">marine metagenome</name>
    <dbReference type="NCBI Taxonomy" id="408172"/>
    <lineage>
        <taxon>unclassified sequences</taxon>
        <taxon>metagenomes</taxon>
        <taxon>ecological metagenomes</taxon>
    </lineage>
</organism>
<accession>A0A383F566</accession>
<protein>
    <submittedName>
        <fullName evidence="1">Uncharacterized protein</fullName>
    </submittedName>
</protein>
<gene>
    <name evidence="1" type="ORF">METZ01_LOCUS516677</name>
</gene>
<sequence length="113" mass="12504">MASRSVLLIAPTLVIVAMAFAPPVLAQKSAFEPPRLADGQPDLNGIWNNVGSSHIPLELPDDFAGRVPSQQEIDELVKARSDRGKSATWQGHENSRGVGAYANYWFDWFWKEP</sequence>
<evidence type="ECO:0000313" key="1">
    <source>
        <dbReference type="EMBL" id="SVE63823.1"/>
    </source>
</evidence>